<organism evidence="2 3">
    <name type="scientific">Octopus sinensis</name>
    <name type="common">East Asian common octopus</name>
    <dbReference type="NCBI Taxonomy" id="2607531"/>
    <lineage>
        <taxon>Eukaryota</taxon>
        <taxon>Metazoa</taxon>
        <taxon>Spiralia</taxon>
        <taxon>Lophotrochozoa</taxon>
        <taxon>Mollusca</taxon>
        <taxon>Cephalopoda</taxon>
        <taxon>Coleoidea</taxon>
        <taxon>Octopodiformes</taxon>
        <taxon>Octopoda</taxon>
        <taxon>Incirrata</taxon>
        <taxon>Octopodidae</taxon>
        <taxon>Octopus</taxon>
    </lineage>
</organism>
<gene>
    <name evidence="3" type="primary">LOC115227349</name>
</gene>
<dbReference type="InterPro" id="IPR036390">
    <property type="entry name" value="WH_DNA-bd_sf"/>
</dbReference>
<comment type="subcellular location">
    <subcellularLocation>
        <location evidence="1">Cytoplasm</location>
    </subcellularLocation>
    <subcellularLocation>
        <location evidence="1">Endosome</location>
    </subcellularLocation>
</comment>
<dbReference type="PANTHER" id="PTHR13128:SF12">
    <property type="entry name" value="VACUOLAR PROTEIN-SORTING-ASSOCIATED PROTEIN 36"/>
    <property type="match status" value="1"/>
</dbReference>
<dbReference type="PANTHER" id="PTHR13128">
    <property type="entry name" value="VACUOLAR PROTEIN-SORTING-ASSOCIATED PROTEIN 36"/>
    <property type="match status" value="1"/>
</dbReference>
<dbReference type="Proteomes" id="UP000515154">
    <property type="component" value="Unplaced"/>
</dbReference>
<dbReference type="Pfam" id="PF04157">
    <property type="entry name" value="EAP30"/>
    <property type="match status" value="1"/>
</dbReference>
<evidence type="ECO:0000313" key="2">
    <source>
        <dbReference type="Proteomes" id="UP000515154"/>
    </source>
</evidence>
<keyword evidence="2" id="KW-1185">Reference proteome</keyword>
<name>A0A6P7TPG5_9MOLL</name>
<evidence type="ECO:0000313" key="3">
    <source>
        <dbReference type="RefSeq" id="XP_029654074.1"/>
    </source>
</evidence>
<dbReference type="KEGG" id="osn:115227349"/>
<dbReference type="GO" id="GO:0000814">
    <property type="term" value="C:ESCRT II complex"/>
    <property type="evidence" value="ECO:0007669"/>
    <property type="project" value="UniProtKB-UniRule"/>
</dbReference>
<dbReference type="GO" id="GO:0031902">
    <property type="term" value="C:late endosome membrane"/>
    <property type="evidence" value="ECO:0007669"/>
    <property type="project" value="UniProtKB-UniRule"/>
</dbReference>
<keyword evidence="1" id="KW-0967">Endosome</keyword>
<dbReference type="GO" id="GO:0032266">
    <property type="term" value="F:phosphatidylinositol-3-phosphate binding"/>
    <property type="evidence" value="ECO:0007669"/>
    <property type="project" value="UniProtKB-UniRule"/>
</dbReference>
<dbReference type="InterPro" id="IPR037855">
    <property type="entry name" value="Vps36"/>
</dbReference>
<sequence length="153" mass="16586">MTKLSRELATKLAGKTNSADRDPTVVFRSVLLSVGIENPVIRGGSDYHGELAQQLHDFLVPILTNVGGVVALAEAFCHYNRARSLSLISPQDMLSAVNRFCDIRGQKIFLKKFESGAAVLMLESFEGEFLGSKVADCLRLSGPLTGIFGICKI</sequence>
<dbReference type="InterPro" id="IPR036388">
    <property type="entry name" value="WH-like_DNA-bd_sf"/>
</dbReference>
<reference evidence="3" key="1">
    <citation type="submission" date="2025-08" db="UniProtKB">
        <authorList>
            <consortium name="RefSeq"/>
        </authorList>
    </citation>
    <scope>IDENTIFICATION</scope>
</reference>
<dbReference type="RefSeq" id="XP_029654074.1">
    <property type="nucleotide sequence ID" value="XM_029798214.1"/>
</dbReference>
<accession>A0A6P7TPG5</accession>
<comment type="similarity">
    <text evidence="1">Belongs to the VPS36 family.</text>
</comment>
<comment type="function">
    <text evidence="1">Component of the ESCRT-II complex (endosomal sorting complex required for transport II), which is required for multivesicular body (MVB) formation and sorting of endosomal cargo proteins into MVBs.</text>
</comment>
<protein>
    <recommendedName>
        <fullName evidence="1">Vacuolar protein-sorting-associated protein 36</fullName>
    </recommendedName>
    <alternativeName>
        <fullName evidence="1">ESCRT-II complex subunit VPS36</fullName>
    </alternativeName>
</protein>
<proteinExistence type="inferred from homology"/>
<comment type="subunit">
    <text evidence="1">Component of the endosomal sorting complex required for transport II (ESCRT-II).</text>
</comment>
<dbReference type="GO" id="GO:0043328">
    <property type="term" value="P:protein transport to vacuole involved in ubiquitin-dependent protein catabolic process via the multivesicular body sorting pathway"/>
    <property type="evidence" value="ECO:0007669"/>
    <property type="project" value="UniProtKB-UniRule"/>
</dbReference>
<evidence type="ECO:0000256" key="1">
    <source>
        <dbReference type="RuleBase" id="RU367095"/>
    </source>
</evidence>
<keyword evidence="1" id="KW-0813">Transport</keyword>
<dbReference type="InterPro" id="IPR040608">
    <property type="entry name" value="Snf8/Vps36"/>
</dbReference>
<dbReference type="GO" id="GO:0043130">
    <property type="term" value="F:ubiquitin binding"/>
    <property type="evidence" value="ECO:0007669"/>
    <property type="project" value="UniProtKB-UniRule"/>
</dbReference>
<keyword evidence="1" id="KW-0653">Protein transport</keyword>
<dbReference type="Gene3D" id="1.10.10.10">
    <property type="entry name" value="Winged helix-like DNA-binding domain superfamily/Winged helix DNA-binding domain"/>
    <property type="match status" value="1"/>
</dbReference>
<dbReference type="AlphaFoldDB" id="A0A6P7TPG5"/>
<dbReference type="SUPFAM" id="SSF46785">
    <property type="entry name" value="Winged helix' DNA-binding domain"/>
    <property type="match status" value="1"/>
</dbReference>
<keyword evidence="1" id="KW-0963">Cytoplasm</keyword>